<evidence type="ECO:0000313" key="2">
    <source>
        <dbReference type="EMBL" id="KAF7845155.1"/>
    </source>
</evidence>
<proteinExistence type="predicted"/>
<dbReference type="AlphaFoldDB" id="A0A834XGN0"/>
<feature type="coiled-coil region" evidence="1">
    <location>
        <begin position="177"/>
        <end position="239"/>
    </location>
</feature>
<dbReference type="Gene3D" id="1.10.287.1490">
    <property type="match status" value="1"/>
</dbReference>
<evidence type="ECO:0000256" key="1">
    <source>
        <dbReference type="SAM" id="Coils"/>
    </source>
</evidence>
<organism evidence="2 3">
    <name type="scientific">Senna tora</name>
    <dbReference type="NCBI Taxonomy" id="362788"/>
    <lineage>
        <taxon>Eukaryota</taxon>
        <taxon>Viridiplantae</taxon>
        <taxon>Streptophyta</taxon>
        <taxon>Embryophyta</taxon>
        <taxon>Tracheophyta</taxon>
        <taxon>Spermatophyta</taxon>
        <taxon>Magnoliopsida</taxon>
        <taxon>eudicotyledons</taxon>
        <taxon>Gunneridae</taxon>
        <taxon>Pentapetalae</taxon>
        <taxon>rosids</taxon>
        <taxon>fabids</taxon>
        <taxon>Fabales</taxon>
        <taxon>Fabaceae</taxon>
        <taxon>Caesalpinioideae</taxon>
        <taxon>Cassia clade</taxon>
        <taxon>Senna</taxon>
    </lineage>
</organism>
<keyword evidence="1" id="KW-0175">Coiled coil</keyword>
<comment type="caution">
    <text evidence="2">The sequence shown here is derived from an EMBL/GenBank/DDBJ whole genome shotgun (WGS) entry which is preliminary data.</text>
</comment>
<dbReference type="Proteomes" id="UP000634136">
    <property type="component" value="Unassembled WGS sequence"/>
</dbReference>
<sequence>MPKFTLYHDYEFLMYSYDLRYTNTILVMKANEGHRGNIKLHFSPIASIHHREGQADFNELEIYGVVISGHHLQQLTQQLLDRAILVNHQGLCLTKLREAHEVYIPLHDIFNWSNYGVTDVPYPPRDSWSGSSSVVTVFRDPSCSSAWGPDRRYLDEVETVTEFVFPPPKEIIICSRCDEYEVQVKELEERLEQKQQELEDCRETLEKKEEEISCYQRHLEEKDGEVKDLELELEKVNTRLCAKQSKAINALQTALDSLINPEEC</sequence>
<protein>
    <submittedName>
        <fullName evidence="2">Uncharacterized protein</fullName>
    </submittedName>
</protein>
<reference evidence="2" key="1">
    <citation type="submission" date="2020-09" db="EMBL/GenBank/DDBJ databases">
        <title>Genome-Enabled Discovery of Anthraquinone Biosynthesis in Senna tora.</title>
        <authorList>
            <person name="Kang S.-H."/>
            <person name="Pandey R.P."/>
            <person name="Lee C.-M."/>
            <person name="Sim J.-S."/>
            <person name="Jeong J.-T."/>
            <person name="Choi B.-S."/>
            <person name="Jung M."/>
            <person name="Ginzburg D."/>
            <person name="Zhao K."/>
            <person name="Won S.Y."/>
            <person name="Oh T.-J."/>
            <person name="Yu Y."/>
            <person name="Kim N.-H."/>
            <person name="Lee O.R."/>
            <person name="Lee T.-H."/>
            <person name="Bashyal P."/>
            <person name="Kim T.-S."/>
            <person name="Lee W.-H."/>
            <person name="Kawkins C."/>
            <person name="Kim C.-K."/>
            <person name="Kim J.S."/>
            <person name="Ahn B.O."/>
            <person name="Rhee S.Y."/>
            <person name="Sohng J.K."/>
        </authorList>
    </citation>
    <scope>NUCLEOTIDE SEQUENCE</scope>
    <source>
        <tissue evidence="2">Leaf</tissue>
    </source>
</reference>
<gene>
    <name evidence="2" type="ORF">G2W53_002060</name>
</gene>
<accession>A0A834XGN0</accession>
<evidence type="ECO:0000313" key="3">
    <source>
        <dbReference type="Proteomes" id="UP000634136"/>
    </source>
</evidence>
<keyword evidence="3" id="KW-1185">Reference proteome</keyword>
<name>A0A834XGN0_9FABA</name>
<dbReference type="EMBL" id="JAAIUW010000001">
    <property type="protein sequence ID" value="KAF7845155.1"/>
    <property type="molecule type" value="Genomic_DNA"/>
</dbReference>